<comment type="caution">
    <text evidence="1">The sequence shown here is derived from an EMBL/GenBank/DDBJ whole genome shotgun (WGS) entry which is preliminary data.</text>
</comment>
<organism evidence="1">
    <name type="scientific">bioreactor metagenome</name>
    <dbReference type="NCBI Taxonomy" id="1076179"/>
    <lineage>
        <taxon>unclassified sequences</taxon>
        <taxon>metagenomes</taxon>
        <taxon>ecological metagenomes</taxon>
    </lineage>
</organism>
<reference evidence="1" key="1">
    <citation type="submission" date="2019-08" db="EMBL/GenBank/DDBJ databases">
        <authorList>
            <person name="Kucharzyk K."/>
            <person name="Murdoch R.W."/>
            <person name="Higgins S."/>
            <person name="Loffler F."/>
        </authorList>
    </citation>
    <scope>NUCLEOTIDE SEQUENCE</scope>
</reference>
<evidence type="ECO:0000313" key="1">
    <source>
        <dbReference type="EMBL" id="MPN48456.1"/>
    </source>
</evidence>
<gene>
    <name evidence="1" type="ORF">SDC9_196063</name>
</gene>
<accession>A0A645IC11</accession>
<name>A0A645IC11_9ZZZZ</name>
<sequence length="174" mass="19405">MHGLIQLLRRLDLFALGLGAHRHIALGLVIADDGNGIGPNPVVVPVLAPVLDQCAPGLAAFERGPHVGKSGRGHVRVAHQIVRLPEDLLRLEAADLHERLIGIFDVALRVRGGHQSCMLIKAVLPLCHWCIDSHRCRFLVINREKLHSLCRSLHCGNHLCVYQLFTCFWRPIHY</sequence>
<dbReference type="AlphaFoldDB" id="A0A645IC11"/>
<dbReference type="AntiFam" id="ANF00090">
    <property type="entry name" value="Shadow ORF (opposite yegE)"/>
</dbReference>
<dbReference type="EMBL" id="VSSQ01110790">
    <property type="protein sequence ID" value="MPN48456.1"/>
    <property type="molecule type" value="Genomic_DNA"/>
</dbReference>
<protein>
    <submittedName>
        <fullName evidence="1">Uncharacterized protein</fullName>
    </submittedName>
</protein>
<proteinExistence type="predicted"/>